<dbReference type="InterPro" id="IPR003593">
    <property type="entry name" value="AAA+_ATPase"/>
</dbReference>
<dbReference type="PROSITE" id="PS50929">
    <property type="entry name" value="ABC_TM1F"/>
    <property type="match status" value="1"/>
</dbReference>
<dbReference type="VEuPathDB" id="TriTrypDB:LPMP_322180"/>
<dbReference type="PANTHER" id="PTHR24221">
    <property type="entry name" value="ATP-BINDING CASSETTE SUB-FAMILY B"/>
    <property type="match status" value="1"/>
</dbReference>
<dbReference type="InterPro" id="IPR003439">
    <property type="entry name" value="ABC_transporter-like_ATP-bd"/>
</dbReference>
<accession>A0A088SH18</accession>
<evidence type="ECO:0000256" key="8">
    <source>
        <dbReference type="SAM" id="Phobius"/>
    </source>
</evidence>
<dbReference type="PROSITE" id="PS50893">
    <property type="entry name" value="ABC_TRANSPORTER_2"/>
    <property type="match status" value="1"/>
</dbReference>
<dbReference type="SMART" id="SM00382">
    <property type="entry name" value="AAA"/>
    <property type="match status" value="1"/>
</dbReference>
<protein>
    <submittedName>
        <fullName evidence="11">ABC transporter-like protein</fullName>
    </submittedName>
</protein>
<feature type="domain" description="ABC transporter" evidence="9">
    <location>
        <begin position="493"/>
        <end position="730"/>
    </location>
</feature>
<dbReference type="SUPFAM" id="SSF52540">
    <property type="entry name" value="P-loop containing nucleoside triphosphate hydrolases"/>
    <property type="match status" value="1"/>
</dbReference>
<evidence type="ECO:0000256" key="1">
    <source>
        <dbReference type="ARBA" id="ARBA00004141"/>
    </source>
</evidence>
<dbReference type="GO" id="GO:0005524">
    <property type="term" value="F:ATP binding"/>
    <property type="evidence" value="ECO:0007669"/>
    <property type="project" value="UniProtKB-KW"/>
</dbReference>
<keyword evidence="3" id="KW-0547">Nucleotide-binding</keyword>
<dbReference type="Gene3D" id="3.40.50.300">
    <property type="entry name" value="P-loop containing nucleotide triphosphate hydrolases"/>
    <property type="match status" value="1"/>
</dbReference>
<feature type="transmembrane region" description="Helical" evidence="8">
    <location>
        <begin position="354"/>
        <end position="379"/>
    </location>
</feature>
<gene>
    <name evidence="11" type="ORF">LPMP_322180</name>
</gene>
<feature type="region of interest" description="Disordered" evidence="7">
    <location>
        <begin position="1"/>
        <end position="22"/>
    </location>
</feature>
<evidence type="ECO:0000256" key="6">
    <source>
        <dbReference type="ARBA" id="ARBA00023136"/>
    </source>
</evidence>
<dbReference type="eggNOG" id="KOG0058">
    <property type="taxonomic scope" value="Eukaryota"/>
</dbReference>
<feature type="transmembrane region" description="Helical" evidence="8">
    <location>
        <begin position="257"/>
        <end position="290"/>
    </location>
</feature>
<dbReference type="OrthoDB" id="6500128at2759"/>
<dbReference type="InterPro" id="IPR036640">
    <property type="entry name" value="ABC1_TM_sf"/>
</dbReference>
<evidence type="ECO:0000313" key="12">
    <source>
        <dbReference type="Proteomes" id="UP000063063"/>
    </source>
</evidence>
<dbReference type="AlphaFoldDB" id="A0A088SH18"/>
<dbReference type="SUPFAM" id="SSF90123">
    <property type="entry name" value="ABC transporter transmembrane region"/>
    <property type="match status" value="1"/>
</dbReference>
<keyword evidence="4" id="KW-0067">ATP-binding</keyword>
<feature type="compositionally biased region" description="Low complexity" evidence="7">
    <location>
        <begin position="9"/>
        <end position="20"/>
    </location>
</feature>
<evidence type="ECO:0000256" key="7">
    <source>
        <dbReference type="SAM" id="MobiDB-lite"/>
    </source>
</evidence>
<evidence type="ECO:0000256" key="4">
    <source>
        <dbReference type="ARBA" id="ARBA00022840"/>
    </source>
</evidence>
<dbReference type="PANTHER" id="PTHR24221:SF503">
    <property type="entry name" value="MITOCHONDRIAL POTASSIUM CHANNEL ATP-BINDING SUBUNIT"/>
    <property type="match status" value="1"/>
</dbReference>
<keyword evidence="5 8" id="KW-1133">Transmembrane helix</keyword>
<evidence type="ECO:0000256" key="2">
    <source>
        <dbReference type="ARBA" id="ARBA00022692"/>
    </source>
</evidence>
<comment type="subcellular location">
    <subcellularLocation>
        <location evidence="1">Membrane</location>
        <topology evidence="1">Multi-pass membrane protein</topology>
    </subcellularLocation>
</comment>
<dbReference type="Pfam" id="PF00005">
    <property type="entry name" value="ABC_tran"/>
    <property type="match status" value="1"/>
</dbReference>
<keyword evidence="2 8" id="KW-0812">Transmembrane</keyword>
<dbReference type="RefSeq" id="XP_010701902.1">
    <property type="nucleotide sequence ID" value="XM_010703600.1"/>
</dbReference>
<dbReference type="KEGG" id="lpan:LPMP_322180"/>
<organism evidence="11 12">
    <name type="scientific">Leishmania panamensis</name>
    <dbReference type="NCBI Taxonomy" id="5679"/>
    <lineage>
        <taxon>Eukaryota</taxon>
        <taxon>Discoba</taxon>
        <taxon>Euglenozoa</taxon>
        <taxon>Kinetoplastea</taxon>
        <taxon>Metakinetoplastina</taxon>
        <taxon>Trypanosomatida</taxon>
        <taxon>Trypanosomatidae</taxon>
        <taxon>Leishmaniinae</taxon>
        <taxon>Leishmania</taxon>
        <taxon>Leishmania guyanensis species complex</taxon>
    </lineage>
</organism>
<dbReference type="GeneID" id="22577959"/>
<dbReference type="GO" id="GO:0140359">
    <property type="term" value="F:ABC-type transporter activity"/>
    <property type="evidence" value="ECO:0007669"/>
    <property type="project" value="InterPro"/>
</dbReference>
<dbReference type="Gene3D" id="1.20.1560.10">
    <property type="entry name" value="ABC transporter type 1, transmembrane domain"/>
    <property type="match status" value="1"/>
</dbReference>
<dbReference type="GO" id="GO:0016887">
    <property type="term" value="F:ATP hydrolysis activity"/>
    <property type="evidence" value="ECO:0007669"/>
    <property type="project" value="InterPro"/>
</dbReference>
<dbReference type="EMBL" id="CP009401">
    <property type="protein sequence ID" value="AIO01102.1"/>
    <property type="molecule type" value="Genomic_DNA"/>
</dbReference>
<proteinExistence type="predicted"/>
<dbReference type="Pfam" id="PF00664">
    <property type="entry name" value="ABC_membrane"/>
    <property type="match status" value="1"/>
</dbReference>
<dbReference type="InterPro" id="IPR011527">
    <property type="entry name" value="ABC1_TM_dom"/>
</dbReference>
<dbReference type="InterPro" id="IPR039421">
    <property type="entry name" value="Type_1_exporter"/>
</dbReference>
<keyword evidence="12" id="KW-1185">Reference proteome</keyword>
<dbReference type="VEuPathDB" id="TriTrypDB:LPAL13_320027400"/>
<feature type="transmembrane region" description="Helical" evidence="8">
    <location>
        <begin position="173"/>
        <end position="197"/>
    </location>
</feature>
<dbReference type="PROSITE" id="PS00211">
    <property type="entry name" value="ABC_TRANSPORTER_1"/>
    <property type="match status" value="1"/>
</dbReference>
<keyword evidence="6 8" id="KW-0472">Membrane</keyword>
<evidence type="ECO:0000256" key="3">
    <source>
        <dbReference type="ARBA" id="ARBA00022741"/>
    </source>
</evidence>
<feature type="transmembrane region" description="Helical" evidence="8">
    <location>
        <begin position="48"/>
        <end position="70"/>
    </location>
</feature>
<feature type="transmembrane region" description="Helical" evidence="8">
    <location>
        <begin position="138"/>
        <end position="161"/>
    </location>
</feature>
<evidence type="ECO:0000313" key="11">
    <source>
        <dbReference type="EMBL" id="AIO01102.1"/>
    </source>
</evidence>
<reference evidence="11 12" key="1">
    <citation type="journal article" date="2015" name="Sci. Rep.">
        <title>The genome of Leishmania panamensis: insights into genomics of the L. (Viannia) subgenus.</title>
        <authorList>
            <person name="Llanes A."/>
            <person name="Restrepo C.M."/>
            <person name="Vecchio G.D."/>
            <person name="Anguizola F.J."/>
            <person name="Lleonart R."/>
        </authorList>
    </citation>
    <scope>NUCLEOTIDE SEQUENCE [LARGE SCALE GENOMIC DNA]</scope>
    <source>
        <strain evidence="11 12">MHOM/PA/94/PSC-1</strain>
    </source>
</reference>
<feature type="transmembrane region" description="Helical" evidence="8">
    <location>
        <begin position="391"/>
        <end position="412"/>
    </location>
</feature>
<feature type="domain" description="ABC transmembrane type-1" evidence="10">
    <location>
        <begin position="173"/>
        <end position="416"/>
    </location>
</feature>
<evidence type="ECO:0000256" key="5">
    <source>
        <dbReference type="ARBA" id="ARBA00022989"/>
    </source>
</evidence>
<evidence type="ECO:0000259" key="10">
    <source>
        <dbReference type="PROSITE" id="PS50929"/>
    </source>
</evidence>
<dbReference type="InterPro" id="IPR017871">
    <property type="entry name" value="ABC_transporter-like_CS"/>
</dbReference>
<dbReference type="Proteomes" id="UP000063063">
    <property type="component" value="Chromosome 32"/>
</dbReference>
<name>A0A088SH18_LEIPA</name>
<sequence length="730" mass="77785">MSTAKLADSNSPSVPMVSSPTTAPAEEAVGTWQLVQFAYRYMVCEQRIILVSGFFMACATLLSISIPALAEEIVSYGMETITKTLNGVSHTVEDSRATSPAAAPGVYGLGMSAEGADQFSFLGLGALSERICKPLLPIFFAVLRVVCGAVVVGTGAEAAAWPSPYVEGILCRCLLMAMAIACYHATSLLAHLAAYYAGSGAQNALMKDSVHRILLTLHPERVTVVSAVKLAQLITASGRALSDTTGELLTNVLSQVMYTVGFFAVMLFLSYQLTLTILVGVVLVQCLFFFQGMSLHRQGCCVTAEEASVQSYIANVLQRSQTVLVFGCSDFVLSRMADRLAQVRRLTNSLNRSIHGYTAVSSGLTRLILVVALGLSNYYQQKGQLDMRHTILYFACFQSFVNTLASLSSSVSQLRATLGRLRTLHSILRWYSEPLAVTTGEGGAAATPEAVVDVQESASAAVDLDHVSFSYPEVPAFFSEVNGATGAGNAVAALEKHLGSAMGSQHSNGVSQVSITAVVGGITVLYGPSGCGKSTCLRLLCGLLRPRTGTVHTQRRVVLLEQQHAIFMGTVAENILLTNLSDLGTSMADAGASKPMLPLGHVPQSPTAAAAFAELHRRVTDAAAKSGCASFLKNPFSTFIESVDHPQFSGGQLQRIALARVFAQTDGYSLVLLDEPTTGLDRNAVELLLESIRELRDTHHKTVLISTHDHRVAEVADKVIDMSTSAVETR</sequence>
<dbReference type="GO" id="GO:0016020">
    <property type="term" value="C:membrane"/>
    <property type="evidence" value="ECO:0007669"/>
    <property type="project" value="UniProtKB-SubCell"/>
</dbReference>
<evidence type="ECO:0000259" key="9">
    <source>
        <dbReference type="PROSITE" id="PS50893"/>
    </source>
</evidence>
<dbReference type="InterPro" id="IPR027417">
    <property type="entry name" value="P-loop_NTPase"/>
</dbReference>